<name>A0ABC8RIE8_9AQUA</name>
<dbReference type="EMBL" id="CAUOFW020001421">
    <property type="protein sequence ID" value="CAK9144751.1"/>
    <property type="molecule type" value="Genomic_DNA"/>
</dbReference>
<organism evidence="1 2">
    <name type="scientific">Ilex paraguariensis</name>
    <name type="common">yerba mate</name>
    <dbReference type="NCBI Taxonomy" id="185542"/>
    <lineage>
        <taxon>Eukaryota</taxon>
        <taxon>Viridiplantae</taxon>
        <taxon>Streptophyta</taxon>
        <taxon>Embryophyta</taxon>
        <taxon>Tracheophyta</taxon>
        <taxon>Spermatophyta</taxon>
        <taxon>Magnoliopsida</taxon>
        <taxon>eudicotyledons</taxon>
        <taxon>Gunneridae</taxon>
        <taxon>Pentapetalae</taxon>
        <taxon>asterids</taxon>
        <taxon>campanulids</taxon>
        <taxon>Aquifoliales</taxon>
        <taxon>Aquifoliaceae</taxon>
        <taxon>Ilex</taxon>
    </lineage>
</organism>
<dbReference type="AlphaFoldDB" id="A0ABC8RIE8"/>
<evidence type="ECO:0000313" key="1">
    <source>
        <dbReference type="EMBL" id="CAK9144751.1"/>
    </source>
</evidence>
<sequence length="71" mass="8186">MCLPGRFKSADLFFVLRKILKAWKIELLECCCFYFLPGTISLSLHPRAGSVVLHSCLHFQELKERLISTDD</sequence>
<proteinExistence type="predicted"/>
<evidence type="ECO:0000313" key="2">
    <source>
        <dbReference type="Proteomes" id="UP001642360"/>
    </source>
</evidence>
<keyword evidence="2" id="KW-1185">Reference proteome</keyword>
<accession>A0ABC8RIE8</accession>
<gene>
    <name evidence="1" type="ORF">ILEXP_LOCUS12523</name>
</gene>
<comment type="caution">
    <text evidence="1">The sequence shown here is derived from an EMBL/GenBank/DDBJ whole genome shotgun (WGS) entry which is preliminary data.</text>
</comment>
<protein>
    <submittedName>
        <fullName evidence="1">Uncharacterized protein</fullName>
    </submittedName>
</protein>
<dbReference type="Proteomes" id="UP001642360">
    <property type="component" value="Unassembled WGS sequence"/>
</dbReference>
<reference evidence="1 2" key="1">
    <citation type="submission" date="2024-02" db="EMBL/GenBank/DDBJ databases">
        <authorList>
            <person name="Vignale AGUSTIN F."/>
            <person name="Sosa J E."/>
            <person name="Modenutti C."/>
        </authorList>
    </citation>
    <scope>NUCLEOTIDE SEQUENCE [LARGE SCALE GENOMIC DNA]</scope>
</reference>